<dbReference type="EMBL" id="JASCZI010272978">
    <property type="protein sequence ID" value="MED6223960.1"/>
    <property type="molecule type" value="Genomic_DNA"/>
</dbReference>
<evidence type="ECO:0000313" key="1">
    <source>
        <dbReference type="EMBL" id="MED6223960.1"/>
    </source>
</evidence>
<organism evidence="1 2">
    <name type="scientific">Stylosanthes scabra</name>
    <dbReference type="NCBI Taxonomy" id="79078"/>
    <lineage>
        <taxon>Eukaryota</taxon>
        <taxon>Viridiplantae</taxon>
        <taxon>Streptophyta</taxon>
        <taxon>Embryophyta</taxon>
        <taxon>Tracheophyta</taxon>
        <taxon>Spermatophyta</taxon>
        <taxon>Magnoliopsida</taxon>
        <taxon>eudicotyledons</taxon>
        <taxon>Gunneridae</taxon>
        <taxon>Pentapetalae</taxon>
        <taxon>rosids</taxon>
        <taxon>fabids</taxon>
        <taxon>Fabales</taxon>
        <taxon>Fabaceae</taxon>
        <taxon>Papilionoideae</taxon>
        <taxon>50 kb inversion clade</taxon>
        <taxon>dalbergioids sensu lato</taxon>
        <taxon>Dalbergieae</taxon>
        <taxon>Pterocarpus clade</taxon>
        <taxon>Stylosanthes</taxon>
    </lineage>
</organism>
<accession>A0ABU6ZPX0</accession>
<keyword evidence="2" id="KW-1185">Reference proteome</keyword>
<comment type="caution">
    <text evidence="1">The sequence shown here is derived from an EMBL/GenBank/DDBJ whole genome shotgun (WGS) entry which is preliminary data.</text>
</comment>
<reference evidence="1 2" key="1">
    <citation type="journal article" date="2023" name="Plants (Basel)">
        <title>Bridging the Gap: Combining Genomics and Transcriptomics Approaches to Understand Stylosanthes scabra, an Orphan Legume from the Brazilian Caatinga.</title>
        <authorList>
            <person name="Ferreira-Neto J.R.C."/>
            <person name="da Silva M.D."/>
            <person name="Binneck E."/>
            <person name="de Melo N.F."/>
            <person name="da Silva R.H."/>
            <person name="de Melo A.L.T.M."/>
            <person name="Pandolfi V."/>
            <person name="Bustamante F.O."/>
            <person name="Brasileiro-Vidal A.C."/>
            <person name="Benko-Iseppon A.M."/>
        </authorList>
    </citation>
    <scope>NUCLEOTIDE SEQUENCE [LARGE SCALE GENOMIC DNA]</scope>
    <source>
        <tissue evidence="1">Leaves</tissue>
    </source>
</reference>
<dbReference type="Proteomes" id="UP001341840">
    <property type="component" value="Unassembled WGS sequence"/>
</dbReference>
<proteinExistence type="predicted"/>
<name>A0ABU6ZPX0_9FABA</name>
<sequence length="298" mass="33050">MRSTRASGESGVKRLGWDLDFRADDCGWSFLRRLIRETSWLLVVYFQTPWLCAQCVISIGKKTEELLHNSVEEYFLEDMFDGCVKESSLGNPSSTEASRSIIVHFWLFQVISKKGFDESKERNKLRTLKIERKKRLKLGILGSLTATTASAIAFRVVDELRWCHLASSSSSAGSITVTSCFRGSNAVVELLWFRAVSSCYSRSIAFAVASCSSWLKAVASCSSTPRLLIATTAFASVSRRRRRLGSIVVACAFALPLPSHLLVPSSWFCRPSLLLPCVCSFLSPYQAIVKGCICLVSV</sequence>
<gene>
    <name evidence="1" type="ORF">PIB30_079243</name>
</gene>
<evidence type="ECO:0000313" key="2">
    <source>
        <dbReference type="Proteomes" id="UP001341840"/>
    </source>
</evidence>
<protein>
    <submittedName>
        <fullName evidence="1">Uncharacterized protein</fullName>
    </submittedName>
</protein>